<evidence type="ECO:0000313" key="4">
    <source>
        <dbReference type="Proteomes" id="UP000567067"/>
    </source>
</evidence>
<dbReference type="InterPro" id="IPR058193">
    <property type="entry name" value="VanY/YodJ_core_dom"/>
</dbReference>
<feature type="domain" description="D-alanyl-D-alanine carboxypeptidase-like core" evidence="2">
    <location>
        <begin position="145"/>
        <end position="273"/>
    </location>
</feature>
<keyword evidence="3" id="KW-0645">Protease</keyword>
<reference evidence="3 4" key="1">
    <citation type="submission" date="2020-08" db="EMBL/GenBank/DDBJ databases">
        <title>Genomic Encyclopedia of Type Strains, Phase III (KMG-III): the genomes of soil and plant-associated and newly described type strains.</title>
        <authorList>
            <person name="Whitman W."/>
        </authorList>
    </citation>
    <scope>NUCLEOTIDE SEQUENCE [LARGE SCALE GENOMIC DNA]</scope>
    <source>
        <strain evidence="3 4">CECT 8693</strain>
    </source>
</reference>
<keyword evidence="3" id="KW-0378">Hydrolase</keyword>
<dbReference type="GO" id="GO:0006508">
    <property type="term" value="P:proteolysis"/>
    <property type="evidence" value="ECO:0007669"/>
    <property type="project" value="InterPro"/>
</dbReference>
<evidence type="ECO:0000256" key="1">
    <source>
        <dbReference type="SAM" id="MobiDB-lite"/>
    </source>
</evidence>
<feature type="compositionally biased region" description="Polar residues" evidence="1">
    <location>
        <begin position="39"/>
        <end position="68"/>
    </location>
</feature>
<organism evidence="3 4">
    <name type="scientific">Fontibacillus solani</name>
    <dbReference type="NCBI Taxonomy" id="1572857"/>
    <lineage>
        <taxon>Bacteria</taxon>
        <taxon>Bacillati</taxon>
        <taxon>Bacillota</taxon>
        <taxon>Bacilli</taxon>
        <taxon>Bacillales</taxon>
        <taxon>Paenibacillaceae</taxon>
        <taxon>Fontibacillus</taxon>
    </lineage>
</organism>
<keyword evidence="4" id="KW-1185">Reference proteome</keyword>
<dbReference type="Proteomes" id="UP000567067">
    <property type="component" value="Unassembled WGS sequence"/>
</dbReference>
<dbReference type="InterPro" id="IPR003709">
    <property type="entry name" value="VanY-like_core_dom"/>
</dbReference>
<dbReference type="AlphaFoldDB" id="A0A7W3XQL3"/>
<dbReference type="InterPro" id="IPR052179">
    <property type="entry name" value="DD-CPase-like"/>
</dbReference>
<name>A0A7W3XQL3_9BACL</name>
<feature type="region of interest" description="Disordered" evidence="1">
    <location>
        <begin position="39"/>
        <end position="104"/>
    </location>
</feature>
<dbReference type="Pfam" id="PF02557">
    <property type="entry name" value="VanY"/>
    <property type="match status" value="1"/>
</dbReference>
<accession>A0A7W3XQL3</accession>
<evidence type="ECO:0000259" key="2">
    <source>
        <dbReference type="Pfam" id="PF02557"/>
    </source>
</evidence>
<dbReference type="PANTHER" id="PTHR34385:SF1">
    <property type="entry name" value="PEPTIDOGLYCAN L-ALANYL-D-GLUTAMATE ENDOPEPTIDASE CWLK"/>
    <property type="match status" value="1"/>
</dbReference>
<feature type="compositionally biased region" description="Polar residues" evidence="1">
    <location>
        <begin position="88"/>
        <end position="100"/>
    </location>
</feature>
<dbReference type="EC" id="3.4.16.4" evidence="3"/>
<dbReference type="InterPro" id="IPR009045">
    <property type="entry name" value="Zn_M74/Hedgehog-like"/>
</dbReference>
<sequence length="300" mass="32521">MKNIVREWLCHRKGLVKGSLMTALTLVLVGVVFAGCSDNGSTETKNSDPTSSQSEVNGTENTTQNSNTGSGDGKVDGEVEGEGEGEGNTDSPVDRSNSPDKSAAADANSVAVLVNKEFALPEDHVPTDLVYPDVRFTFKEKIEKRMMRSEAAAALEKLFAGAEEDGIYLAGVSAYRSHSTQTSLFNRYVAKDGEEKAKTYSAVPGHSEHETGLSIDVSGSDGKCAAEDCFGDTKEAKWLAEHVGEYGYIIRYPEGKESITGYKYEPWHLRYVGVEIATHIVDNNITLEEYYNAVPVMANP</sequence>
<feature type="compositionally biased region" description="Acidic residues" evidence="1">
    <location>
        <begin position="78"/>
        <end position="87"/>
    </location>
</feature>
<proteinExistence type="predicted"/>
<dbReference type="PANTHER" id="PTHR34385">
    <property type="entry name" value="D-ALANYL-D-ALANINE CARBOXYPEPTIDASE"/>
    <property type="match status" value="1"/>
</dbReference>
<protein>
    <submittedName>
        <fullName evidence="3">D-alanyl-D-alanine carboxypeptidase</fullName>
        <ecNumber evidence="3">3.4.16.4</ecNumber>
    </submittedName>
</protein>
<gene>
    <name evidence="3" type="ORF">FHR92_001228</name>
</gene>
<dbReference type="Gene3D" id="3.30.1380.10">
    <property type="match status" value="1"/>
</dbReference>
<evidence type="ECO:0000313" key="3">
    <source>
        <dbReference type="EMBL" id="MBA9084767.1"/>
    </source>
</evidence>
<dbReference type="RefSeq" id="WP_246334099.1">
    <property type="nucleotide sequence ID" value="NZ_JACJIP010000005.1"/>
</dbReference>
<dbReference type="SUPFAM" id="SSF55166">
    <property type="entry name" value="Hedgehog/DD-peptidase"/>
    <property type="match status" value="1"/>
</dbReference>
<comment type="caution">
    <text evidence="3">The sequence shown here is derived from an EMBL/GenBank/DDBJ whole genome shotgun (WGS) entry which is preliminary data.</text>
</comment>
<dbReference type="EMBL" id="JACJIP010000005">
    <property type="protein sequence ID" value="MBA9084767.1"/>
    <property type="molecule type" value="Genomic_DNA"/>
</dbReference>
<dbReference type="CDD" id="cd14852">
    <property type="entry name" value="LD-carboxypeptidase"/>
    <property type="match status" value="1"/>
</dbReference>
<dbReference type="GO" id="GO:0009002">
    <property type="term" value="F:serine-type D-Ala-D-Ala carboxypeptidase activity"/>
    <property type="evidence" value="ECO:0007669"/>
    <property type="project" value="UniProtKB-EC"/>
</dbReference>
<keyword evidence="3" id="KW-0121">Carboxypeptidase</keyword>